<dbReference type="AlphaFoldDB" id="A0A7C8Z2F3"/>
<dbReference type="EMBL" id="GISG01080024">
    <property type="protein sequence ID" value="MBA4631913.1"/>
    <property type="molecule type" value="Transcribed_RNA"/>
</dbReference>
<reference evidence="1" key="1">
    <citation type="journal article" date="2013" name="J. Plant Res.">
        <title>Effect of fungi and light on seed germination of three Opuntia species from semiarid lands of central Mexico.</title>
        <authorList>
            <person name="Delgado-Sanchez P."/>
            <person name="Jimenez-Bremont J.F."/>
            <person name="Guerrero-Gonzalez Mde L."/>
            <person name="Flores J."/>
        </authorList>
    </citation>
    <scope>NUCLEOTIDE SEQUENCE</scope>
    <source>
        <tissue evidence="1">Cladode</tissue>
    </source>
</reference>
<protein>
    <submittedName>
        <fullName evidence="1">Uncharacterized protein</fullName>
    </submittedName>
</protein>
<sequence>MVGDCIDTVCNEDCFCWTPEVQCKFSACVSTYQGFDFPNIRWHPCDTYCISGNDNAGYHSVYSCFHANWLGFTFDCSGLEAHSSESWILGFSEDTCTGL</sequence>
<organism evidence="1">
    <name type="scientific">Opuntia streptacantha</name>
    <name type="common">Prickly pear cactus</name>
    <name type="synonym">Opuntia cardona</name>
    <dbReference type="NCBI Taxonomy" id="393608"/>
    <lineage>
        <taxon>Eukaryota</taxon>
        <taxon>Viridiplantae</taxon>
        <taxon>Streptophyta</taxon>
        <taxon>Embryophyta</taxon>
        <taxon>Tracheophyta</taxon>
        <taxon>Spermatophyta</taxon>
        <taxon>Magnoliopsida</taxon>
        <taxon>eudicotyledons</taxon>
        <taxon>Gunneridae</taxon>
        <taxon>Pentapetalae</taxon>
        <taxon>Caryophyllales</taxon>
        <taxon>Cactineae</taxon>
        <taxon>Cactaceae</taxon>
        <taxon>Opuntioideae</taxon>
        <taxon>Opuntia</taxon>
    </lineage>
</organism>
<dbReference type="EMBL" id="GISG01080025">
    <property type="protein sequence ID" value="MBA4631914.1"/>
    <property type="molecule type" value="Transcribed_RNA"/>
</dbReference>
<accession>A0A7C8Z2F3</accession>
<proteinExistence type="predicted"/>
<dbReference type="EMBL" id="GISG01080023">
    <property type="protein sequence ID" value="MBA4631912.1"/>
    <property type="molecule type" value="Transcribed_RNA"/>
</dbReference>
<name>A0A7C8Z2F3_OPUST</name>
<reference evidence="1" key="2">
    <citation type="submission" date="2020-07" db="EMBL/GenBank/DDBJ databases">
        <authorList>
            <person name="Vera ALvarez R."/>
            <person name="Arias-Moreno D.M."/>
            <person name="Jimenez-Jacinto V."/>
            <person name="Jimenez-Bremont J.F."/>
            <person name="Swaminathan K."/>
            <person name="Moose S.P."/>
            <person name="Guerrero-Gonzalez M.L."/>
            <person name="Marino-Ramirez L."/>
            <person name="Landsman D."/>
            <person name="Rodriguez-Kessler M."/>
            <person name="Delgado-Sanchez P."/>
        </authorList>
    </citation>
    <scope>NUCLEOTIDE SEQUENCE</scope>
    <source>
        <tissue evidence="1">Cladode</tissue>
    </source>
</reference>
<evidence type="ECO:0000313" key="1">
    <source>
        <dbReference type="EMBL" id="MBA4631913.1"/>
    </source>
</evidence>